<name>A0AAU8DTH3_9ACTN</name>
<gene>
    <name evidence="1" type="ORF">ABLG96_08355</name>
</gene>
<proteinExistence type="predicted"/>
<dbReference type="EMBL" id="CP159218">
    <property type="protein sequence ID" value="XCG65284.1"/>
    <property type="molecule type" value="Genomic_DNA"/>
</dbReference>
<evidence type="ECO:0008006" key="2">
    <source>
        <dbReference type="Google" id="ProtNLM"/>
    </source>
</evidence>
<dbReference type="Gene3D" id="3.30.460.40">
    <property type="match status" value="1"/>
</dbReference>
<dbReference type="RefSeq" id="WP_353650889.1">
    <property type="nucleotide sequence ID" value="NZ_CP159218.1"/>
</dbReference>
<dbReference type="AlphaFoldDB" id="A0AAU8DTH3"/>
<reference evidence="1" key="1">
    <citation type="submission" date="2024-05" db="EMBL/GenBank/DDBJ databases">
        <authorList>
            <person name="Cai S.Y."/>
            <person name="Jin L.M."/>
            <person name="Li H.R."/>
        </authorList>
    </citation>
    <scope>NUCLEOTIDE SEQUENCE</scope>
    <source>
        <strain evidence="1">A5-74</strain>
    </source>
</reference>
<accession>A0AAU8DTH3</accession>
<evidence type="ECO:0000313" key="1">
    <source>
        <dbReference type="EMBL" id="XCG65284.1"/>
    </source>
</evidence>
<protein>
    <recommendedName>
        <fullName evidence="2">Amino acid transporter</fullName>
    </recommendedName>
</protein>
<organism evidence="1">
    <name type="scientific">Nakamurella sp. A5-74</name>
    <dbReference type="NCBI Taxonomy" id="3158264"/>
    <lineage>
        <taxon>Bacteria</taxon>
        <taxon>Bacillati</taxon>
        <taxon>Actinomycetota</taxon>
        <taxon>Actinomycetes</taxon>
        <taxon>Nakamurellales</taxon>
        <taxon>Nakamurellaceae</taxon>
        <taxon>Nakamurella</taxon>
    </lineage>
</organism>
<sequence>MDHEESSRLYGPWTPRTPADVAALLSGYPGSWWIAGGWAIEEFTGVPRPHGDIDPSIPRSETPLLRDHVRGRIDVWAADSGTLRPLVGDDDTIPEMCGNLWLRPGGADPWEYDVILMGTVSGRWEYKRHHQITLPLTDILWRRDGIDYLRPEIQLLHKAPGLRPKDQQDFDACLPLLDSDARTWLRSALETAHPGHPWAKQLC</sequence>